<sequence>MSSVSRTSSPVQPSPASAADDVQPNRRQALIGLGALSLGALAGCSRTIDVGAIQLDEVTTGSIRPKISVDRQVTRPEVMYASFADEGFVLPAVPFEKVDPKFRRQIVVDPTGEAPGTIVVHLQERFLYFVQPGGDALRYGVGIGRDGFRWTGRANIQYGKKWPVGAPPKEMIARKPEVAKWASGQPGGLENPLGARALYIFKDGLDTGYRIHGSPEWWSIGQSMSSGCIRLMNQDIIDLYNRVQGKAPIIVG</sequence>
<feature type="active site" description="Nucleophile" evidence="9">
    <location>
        <position position="228"/>
    </location>
</feature>
<protein>
    <submittedName>
        <fullName evidence="12">L,D-transpeptidase</fullName>
    </submittedName>
</protein>
<comment type="pathway">
    <text evidence="1 9">Cell wall biogenesis; peptidoglycan biosynthesis.</text>
</comment>
<dbReference type="Proteomes" id="UP000642265">
    <property type="component" value="Unassembled WGS sequence"/>
</dbReference>
<dbReference type="PANTHER" id="PTHR30582:SF24">
    <property type="entry name" value="L,D-TRANSPEPTIDASE ERFK_SRFK-RELATED"/>
    <property type="match status" value="1"/>
</dbReference>
<organism evidence="12 13">
    <name type="scientific">Brucella anthropi</name>
    <name type="common">Ochrobactrum anthropi</name>
    <dbReference type="NCBI Taxonomy" id="529"/>
    <lineage>
        <taxon>Bacteria</taxon>
        <taxon>Pseudomonadati</taxon>
        <taxon>Pseudomonadota</taxon>
        <taxon>Alphaproteobacteria</taxon>
        <taxon>Hyphomicrobiales</taxon>
        <taxon>Brucellaceae</taxon>
        <taxon>Brucella/Ochrobactrum group</taxon>
        <taxon>Brucella</taxon>
    </lineage>
</organism>
<gene>
    <name evidence="12" type="ORF">IH622_19825</name>
</gene>
<evidence type="ECO:0000256" key="10">
    <source>
        <dbReference type="SAM" id="MobiDB-lite"/>
    </source>
</evidence>
<dbReference type="PANTHER" id="PTHR30582">
    <property type="entry name" value="L,D-TRANSPEPTIDASE"/>
    <property type="match status" value="1"/>
</dbReference>
<dbReference type="Pfam" id="PF03734">
    <property type="entry name" value="YkuD"/>
    <property type="match status" value="1"/>
</dbReference>
<comment type="caution">
    <text evidence="12">The sequence shown here is derived from an EMBL/GenBank/DDBJ whole genome shotgun (WGS) entry which is preliminary data.</text>
</comment>
<dbReference type="EMBL" id="JACZKO010000050">
    <property type="protein sequence ID" value="MBE0563047.1"/>
    <property type="molecule type" value="Genomic_DNA"/>
</dbReference>
<dbReference type="GO" id="GO:0071555">
    <property type="term" value="P:cell wall organization"/>
    <property type="evidence" value="ECO:0007669"/>
    <property type="project" value="UniProtKB-UniRule"/>
</dbReference>
<feature type="region of interest" description="Disordered" evidence="10">
    <location>
        <begin position="1"/>
        <end position="23"/>
    </location>
</feature>
<dbReference type="GO" id="GO:0018104">
    <property type="term" value="P:peptidoglycan-protein cross-linking"/>
    <property type="evidence" value="ECO:0007669"/>
    <property type="project" value="TreeGrafter"/>
</dbReference>
<dbReference type="InterPro" id="IPR005490">
    <property type="entry name" value="LD_TPept_cat_dom"/>
</dbReference>
<evidence type="ECO:0000256" key="6">
    <source>
        <dbReference type="ARBA" id="ARBA00022960"/>
    </source>
</evidence>
<evidence type="ECO:0000259" key="11">
    <source>
        <dbReference type="PROSITE" id="PS52029"/>
    </source>
</evidence>
<evidence type="ECO:0000256" key="3">
    <source>
        <dbReference type="ARBA" id="ARBA00022676"/>
    </source>
</evidence>
<reference evidence="12" key="1">
    <citation type="submission" date="2020-09" db="EMBL/GenBank/DDBJ databases">
        <authorList>
            <person name="Dalcin Martins P."/>
        </authorList>
    </citation>
    <scope>NUCLEOTIDE SEQUENCE</scope>
    <source>
        <strain evidence="12">MAG47</strain>
    </source>
</reference>
<dbReference type="PROSITE" id="PS52029">
    <property type="entry name" value="LD_TPASE"/>
    <property type="match status" value="1"/>
</dbReference>
<reference evidence="12" key="2">
    <citation type="submission" date="2020-10" db="EMBL/GenBank/DDBJ databases">
        <title>Enrichment of novel Verrucomicrobia, Bacteroidetes and Krumholzibacteria in an oxygen-limited, methane- and iron-fed bioreactor inoculated with Bothnian Sea sediments.</title>
        <authorList>
            <person name="Martins P.D."/>
            <person name="de Jong A."/>
            <person name="Lenstra W.K."/>
            <person name="van Helmond N.A.G.M."/>
            <person name="Slomp C.P."/>
            <person name="Jetten M.S.M."/>
            <person name="Welte C.U."/>
            <person name="Rasigraf O."/>
        </authorList>
    </citation>
    <scope>NUCLEOTIDE SEQUENCE</scope>
    <source>
        <strain evidence="12">MAG47</strain>
    </source>
</reference>
<dbReference type="GO" id="GO:0071972">
    <property type="term" value="F:peptidoglycan L,D-transpeptidase activity"/>
    <property type="evidence" value="ECO:0007669"/>
    <property type="project" value="TreeGrafter"/>
</dbReference>
<dbReference type="InterPro" id="IPR038063">
    <property type="entry name" value="Transpep_catalytic_dom"/>
</dbReference>
<feature type="domain" description="L,D-TPase catalytic" evidence="11">
    <location>
        <begin position="116"/>
        <end position="252"/>
    </location>
</feature>
<evidence type="ECO:0000256" key="2">
    <source>
        <dbReference type="ARBA" id="ARBA00005992"/>
    </source>
</evidence>
<evidence type="ECO:0000313" key="13">
    <source>
        <dbReference type="Proteomes" id="UP000642265"/>
    </source>
</evidence>
<evidence type="ECO:0000256" key="1">
    <source>
        <dbReference type="ARBA" id="ARBA00004752"/>
    </source>
</evidence>
<dbReference type="GO" id="GO:0016757">
    <property type="term" value="F:glycosyltransferase activity"/>
    <property type="evidence" value="ECO:0007669"/>
    <property type="project" value="UniProtKB-KW"/>
</dbReference>
<name>A0A8I0N9I8_BRUAN</name>
<dbReference type="InterPro" id="IPR050979">
    <property type="entry name" value="LD-transpeptidase"/>
</dbReference>
<dbReference type="AlphaFoldDB" id="A0A8I0N9I8"/>
<evidence type="ECO:0000256" key="8">
    <source>
        <dbReference type="ARBA" id="ARBA00023316"/>
    </source>
</evidence>
<dbReference type="GO" id="GO:0008360">
    <property type="term" value="P:regulation of cell shape"/>
    <property type="evidence" value="ECO:0007669"/>
    <property type="project" value="UniProtKB-UniRule"/>
</dbReference>
<keyword evidence="8 9" id="KW-0961">Cell wall biogenesis/degradation</keyword>
<keyword evidence="6 9" id="KW-0133">Cell shape</keyword>
<dbReference type="UniPathway" id="UPA00219"/>
<dbReference type="Gene3D" id="2.40.440.10">
    <property type="entry name" value="L,D-transpeptidase catalytic domain-like"/>
    <property type="match status" value="1"/>
</dbReference>
<evidence type="ECO:0000256" key="5">
    <source>
        <dbReference type="ARBA" id="ARBA00022801"/>
    </source>
</evidence>
<comment type="similarity">
    <text evidence="2">Belongs to the YkuD family.</text>
</comment>
<evidence type="ECO:0000256" key="7">
    <source>
        <dbReference type="ARBA" id="ARBA00022984"/>
    </source>
</evidence>
<accession>A0A8I0N9I8</accession>
<evidence type="ECO:0000256" key="4">
    <source>
        <dbReference type="ARBA" id="ARBA00022679"/>
    </source>
</evidence>
<keyword evidence="5" id="KW-0378">Hydrolase</keyword>
<proteinExistence type="inferred from homology"/>
<dbReference type="GO" id="GO:0005576">
    <property type="term" value="C:extracellular region"/>
    <property type="evidence" value="ECO:0007669"/>
    <property type="project" value="TreeGrafter"/>
</dbReference>
<feature type="active site" description="Proton donor/acceptor" evidence="9">
    <location>
        <position position="212"/>
    </location>
</feature>
<dbReference type="CDD" id="cd16913">
    <property type="entry name" value="YkuD_like"/>
    <property type="match status" value="1"/>
</dbReference>
<keyword evidence="3" id="KW-0328">Glycosyltransferase</keyword>
<dbReference type="SUPFAM" id="SSF141523">
    <property type="entry name" value="L,D-transpeptidase catalytic domain-like"/>
    <property type="match status" value="1"/>
</dbReference>
<evidence type="ECO:0000256" key="9">
    <source>
        <dbReference type="PROSITE-ProRule" id="PRU01373"/>
    </source>
</evidence>
<keyword evidence="7 9" id="KW-0573">Peptidoglycan synthesis</keyword>
<keyword evidence="4" id="KW-0808">Transferase</keyword>
<feature type="compositionally biased region" description="Low complexity" evidence="10">
    <location>
        <begin position="8"/>
        <end position="19"/>
    </location>
</feature>
<evidence type="ECO:0000313" key="12">
    <source>
        <dbReference type="EMBL" id="MBE0563047.1"/>
    </source>
</evidence>